<dbReference type="Proteomes" id="UP001066276">
    <property type="component" value="Chromosome 8"/>
</dbReference>
<accession>A0AAV7NED3</accession>
<dbReference type="AlphaFoldDB" id="A0AAV7NED3"/>
<evidence type="ECO:0000256" key="1">
    <source>
        <dbReference type="SAM" id="MobiDB-lite"/>
    </source>
</evidence>
<name>A0AAV7NED3_PLEWA</name>
<comment type="caution">
    <text evidence="2">The sequence shown here is derived from an EMBL/GenBank/DDBJ whole genome shotgun (WGS) entry which is preliminary data.</text>
</comment>
<feature type="compositionally biased region" description="Polar residues" evidence="1">
    <location>
        <begin position="50"/>
        <end position="66"/>
    </location>
</feature>
<evidence type="ECO:0000313" key="3">
    <source>
        <dbReference type="Proteomes" id="UP001066276"/>
    </source>
</evidence>
<feature type="compositionally biased region" description="Basic and acidic residues" evidence="1">
    <location>
        <begin position="25"/>
        <end position="49"/>
    </location>
</feature>
<dbReference type="EMBL" id="JANPWB010000012">
    <property type="protein sequence ID" value="KAJ1113846.1"/>
    <property type="molecule type" value="Genomic_DNA"/>
</dbReference>
<gene>
    <name evidence="2" type="ORF">NDU88_002087</name>
</gene>
<organism evidence="2 3">
    <name type="scientific">Pleurodeles waltl</name>
    <name type="common">Iberian ribbed newt</name>
    <dbReference type="NCBI Taxonomy" id="8319"/>
    <lineage>
        <taxon>Eukaryota</taxon>
        <taxon>Metazoa</taxon>
        <taxon>Chordata</taxon>
        <taxon>Craniata</taxon>
        <taxon>Vertebrata</taxon>
        <taxon>Euteleostomi</taxon>
        <taxon>Amphibia</taxon>
        <taxon>Batrachia</taxon>
        <taxon>Caudata</taxon>
        <taxon>Salamandroidea</taxon>
        <taxon>Salamandridae</taxon>
        <taxon>Pleurodelinae</taxon>
        <taxon>Pleurodeles</taxon>
    </lineage>
</organism>
<reference evidence="2" key="1">
    <citation type="journal article" date="2022" name="bioRxiv">
        <title>Sequencing and chromosome-scale assembly of the giantPleurodeles waltlgenome.</title>
        <authorList>
            <person name="Brown T."/>
            <person name="Elewa A."/>
            <person name="Iarovenko S."/>
            <person name="Subramanian E."/>
            <person name="Araus A.J."/>
            <person name="Petzold A."/>
            <person name="Susuki M."/>
            <person name="Suzuki K.-i.T."/>
            <person name="Hayashi T."/>
            <person name="Toyoda A."/>
            <person name="Oliveira C."/>
            <person name="Osipova E."/>
            <person name="Leigh N.D."/>
            <person name="Simon A."/>
            <person name="Yun M.H."/>
        </authorList>
    </citation>
    <scope>NUCLEOTIDE SEQUENCE</scope>
    <source>
        <strain evidence="2">20211129_DDA</strain>
        <tissue evidence="2">Liver</tissue>
    </source>
</reference>
<feature type="region of interest" description="Disordered" evidence="1">
    <location>
        <begin position="25"/>
        <end position="68"/>
    </location>
</feature>
<proteinExistence type="predicted"/>
<protein>
    <submittedName>
        <fullName evidence="2">Uncharacterized protein</fullName>
    </submittedName>
</protein>
<keyword evidence="3" id="KW-1185">Reference proteome</keyword>
<sequence>MSIDINPEVTKEIESTEWGALCEEEVAKLNEPEKTESTTSTGERRKEPTTRTPQGGPSSFSDQTGVRASHVESTRESLLVELPVFVLFCLNRVTRLSGDIFFARNGLHWAECFEE</sequence>
<evidence type="ECO:0000313" key="2">
    <source>
        <dbReference type="EMBL" id="KAJ1113846.1"/>
    </source>
</evidence>